<feature type="domain" description="Carbohydrate kinase FGGY N-terminal" evidence="9">
    <location>
        <begin position="7"/>
        <end position="282"/>
    </location>
</feature>
<comment type="caution">
    <text evidence="11">The sequence shown here is derived from an EMBL/GenBank/DDBJ whole genome shotgun (WGS) entry which is preliminary data.</text>
</comment>
<keyword evidence="1 8" id="KW-0808">Transferase</keyword>
<dbReference type="EMBL" id="JAKHSK010000015">
    <property type="protein sequence ID" value="MCL6218986.1"/>
    <property type="molecule type" value="Genomic_DNA"/>
</dbReference>
<evidence type="ECO:0000256" key="5">
    <source>
        <dbReference type="ARBA" id="ARBA00022935"/>
    </source>
</evidence>
<evidence type="ECO:0000313" key="11">
    <source>
        <dbReference type="EMBL" id="MCL6218986.1"/>
    </source>
</evidence>
<evidence type="ECO:0000259" key="10">
    <source>
        <dbReference type="Pfam" id="PF02782"/>
    </source>
</evidence>
<dbReference type="InterPro" id="IPR018484">
    <property type="entry name" value="FGGY_N"/>
</dbReference>
<dbReference type="RefSeq" id="WP_249601831.1">
    <property type="nucleotide sequence ID" value="NZ_JAKHSK010000015.1"/>
</dbReference>
<evidence type="ECO:0000256" key="8">
    <source>
        <dbReference type="RuleBase" id="RU003455"/>
    </source>
</evidence>
<keyword evidence="5 8" id="KW-0054">Arabinose catabolism</keyword>
<comment type="catalytic activity">
    <reaction evidence="8">
        <text>L-ribulose + ATP = L-ribulose 5-phosphate + ADP + H(+)</text>
        <dbReference type="Rhea" id="RHEA:22072"/>
        <dbReference type="ChEBI" id="CHEBI:15378"/>
        <dbReference type="ChEBI" id="CHEBI:16880"/>
        <dbReference type="ChEBI" id="CHEBI:30616"/>
        <dbReference type="ChEBI" id="CHEBI:58226"/>
        <dbReference type="ChEBI" id="CHEBI:456216"/>
        <dbReference type="EC" id="2.7.1.16"/>
    </reaction>
</comment>
<dbReference type="SUPFAM" id="SSF53067">
    <property type="entry name" value="Actin-like ATPase domain"/>
    <property type="match status" value="2"/>
</dbReference>
<keyword evidence="3 8" id="KW-0418">Kinase</keyword>
<gene>
    <name evidence="11" type="ORF">L1967_11815</name>
</gene>
<comment type="similarity">
    <text evidence="8">Belongs to the ribulokinase family.</text>
</comment>
<dbReference type="Gene3D" id="3.30.420.40">
    <property type="match status" value="2"/>
</dbReference>
<organism evidence="11 12">
    <name type="scientific">Zunongwangia pacifica</name>
    <dbReference type="NCBI Taxonomy" id="2911062"/>
    <lineage>
        <taxon>Bacteria</taxon>
        <taxon>Pseudomonadati</taxon>
        <taxon>Bacteroidota</taxon>
        <taxon>Flavobacteriia</taxon>
        <taxon>Flavobacteriales</taxon>
        <taxon>Flavobacteriaceae</taxon>
        <taxon>Zunongwangia</taxon>
    </lineage>
</organism>
<dbReference type="GO" id="GO:0019569">
    <property type="term" value="P:L-arabinose catabolic process to D-xylulose 5-phosphate"/>
    <property type="evidence" value="ECO:0007669"/>
    <property type="project" value="InterPro"/>
</dbReference>
<comment type="pathway">
    <text evidence="8">Carbohydrate degradation; L-arabinose degradation via L-ribulose; D-xylulose 5-phosphate from L-arabinose (bacterial route): step 2/3.</text>
</comment>
<evidence type="ECO:0000259" key="9">
    <source>
        <dbReference type="Pfam" id="PF00370"/>
    </source>
</evidence>
<name>A0A9X2CKI8_9FLAO</name>
<dbReference type="AlphaFoldDB" id="A0A9X2CKI8"/>
<evidence type="ECO:0000256" key="1">
    <source>
        <dbReference type="ARBA" id="ARBA00022679"/>
    </source>
</evidence>
<evidence type="ECO:0000256" key="3">
    <source>
        <dbReference type="ARBA" id="ARBA00022777"/>
    </source>
</evidence>
<keyword evidence="12" id="KW-1185">Reference proteome</keyword>
<proteinExistence type="inferred from homology"/>
<keyword evidence="6 8" id="KW-0119">Carbohydrate metabolism</keyword>
<dbReference type="EC" id="2.7.1.16" evidence="7 8"/>
<dbReference type="PIRSF" id="PIRSF000538">
    <property type="entry name" value="GlpK"/>
    <property type="match status" value="1"/>
</dbReference>
<dbReference type="InterPro" id="IPR005929">
    <property type="entry name" value="Ribulokinase"/>
</dbReference>
<sequence>MKGKKNYVIGVDFGTSSVRAILVDTENGHFLSSSEFAYPRWSKMEFCNPSKNQFRQHPKDYLEGLDHVVKDCIASCSAEVVKNISAISIDTTGSTPVAVNEEGIPLSLLSEFEENPNAMFFLWKDHSAVAEAARINDIAQKDFPEILKFSGGIYSSEWFWAKLLYVLRNDEAVGKACASWVEHCDWMPFLLTGQTQGKTMKRSACAAGHKALWAQQHGGLPSAAFLKKVDPLLERFAGLYTEVHTSDESSGTLTEEWANKLGLSENVMVGVGALDAHMGAVGAGIQPNYLSKVMGTSTCDMLVSPVDSGSNAVKGICGQADGSIIPGMIGMEAGQSAFGDIFSWFTDLLCWNGKNAEHTSEDRKSAILERLSKAAEKIPVTSETELAVDWFNGRRTPDANQLLSAGIIGLNLGSDAPSIYRSLAESTCFGARQIVERFRTEGVNIEGVIGSGGVAQKSPFIMQMMADILEMPIRISASQETTALGAAMFAATVAGVYGDVSKAMEKMGFGFSKVYLPDEEKRTVYAARYERYKELAAFLENQLTN</sequence>
<keyword evidence="4" id="KW-0067">ATP-binding</keyword>
<keyword evidence="2" id="KW-0547">Nucleotide-binding</keyword>
<evidence type="ECO:0000256" key="4">
    <source>
        <dbReference type="ARBA" id="ARBA00022840"/>
    </source>
</evidence>
<dbReference type="CDD" id="cd07781">
    <property type="entry name" value="ASKHA_NBD_FGGY_L-RBK"/>
    <property type="match status" value="1"/>
</dbReference>
<accession>A0A9X2CKI8</accession>
<dbReference type="GO" id="GO:0005737">
    <property type="term" value="C:cytoplasm"/>
    <property type="evidence" value="ECO:0007669"/>
    <property type="project" value="TreeGrafter"/>
</dbReference>
<evidence type="ECO:0000256" key="2">
    <source>
        <dbReference type="ARBA" id="ARBA00022741"/>
    </source>
</evidence>
<dbReference type="InterPro" id="IPR000577">
    <property type="entry name" value="Carb_kinase_FGGY"/>
</dbReference>
<dbReference type="Proteomes" id="UP001139521">
    <property type="component" value="Unassembled WGS sequence"/>
</dbReference>
<evidence type="ECO:0000256" key="6">
    <source>
        <dbReference type="ARBA" id="ARBA00023277"/>
    </source>
</evidence>
<dbReference type="PANTHER" id="PTHR43435:SF4">
    <property type="entry name" value="FGGY CARBOHYDRATE KINASE DOMAIN-CONTAINING PROTEIN"/>
    <property type="match status" value="1"/>
</dbReference>
<dbReference type="GO" id="GO:0008741">
    <property type="term" value="F:ribulokinase activity"/>
    <property type="evidence" value="ECO:0007669"/>
    <property type="project" value="UniProtKB-UniRule"/>
</dbReference>
<dbReference type="Pfam" id="PF00370">
    <property type="entry name" value="FGGY_N"/>
    <property type="match status" value="1"/>
</dbReference>
<dbReference type="GO" id="GO:0005524">
    <property type="term" value="F:ATP binding"/>
    <property type="evidence" value="ECO:0007669"/>
    <property type="project" value="UniProtKB-UniRule"/>
</dbReference>
<dbReference type="InterPro" id="IPR018485">
    <property type="entry name" value="FGGY_C"/>
</dbReference>
<dbReference type="NCBIfam" id="TIGR01234">
    <property type="entry name" value="L-ribulokinase"/>
    <property type="match status" value="1"/>
</dbReference>
<dbReference type="NCBIfam" id="NF003154">
    <property type="entry name" value="PRK04123.1"/>
    <property type="match status" value="1"/>
</dbReference>
<protein>
    <recommendedName>
        <fullName evidence="7 8">Ribulokinase</fullName>
        <ecNumber evidence="7 8">2.7.1.16</ecNumber>
    </recommendedName>
</protein>
<dbReference type="InterPro" id="IPR043129">
    <property type="entry name" value="ATPase_NBD"/>
</dbReference>
<evidence type="ECO:0000256" key="7">
    <source>
        <dbReference type="NCBIfam" id="TIGR01234"/>
    </source>
</evidence>
<reference evidence="11" key="1">
    <citation type="submission" date="2022-01" db="EMBL/GenBank/DDBJ databases">
        <title>Genome sequencing of Zunongwangia sp. M21534 genome.</title>
        <authorList>
            <person name="Chen Y."/>
            <person name="Dong C."/>
            <person name="Shao Z."/>
        </authorList>
    </citation>
    <scope>NUCLEOTIDE SEQUENCE</scope>
    <source>
        <strain evidence="11">MCCC M21534</strain>
    </source>
</reference>
<dbReference type="GO" id="GO:0019150">
    <property type="term" value="F:D-ribulokinase activity"/>
    <property type="evidence" value="ECO:0007669"/>
    <property type="project" value="TreeGrafter"/>
</dbReference>
<feature type="domain" description="Carbohydrate kinase FGGY C-terminal" evidence="10">
    <location>
        <begin position="292"/>
        <end position="492"/>
    </location>
</feature>
<dbReference type="Pfam" id="PF02782">
    <property type="entry name" value="FGGY_C"/>
    <property type="match status" value="1"/>
</dbReference>
<dbReference type="PANTHER" id="PTHR43435">
    <property type="entry name" value="RIBULOKINASE"/>
    <property type="match status" value="1"/>
</dbReference>
<evidence type="ECO:0000313" key="12">
    <source>
        <dbReference type="Proteomes" id="UP001139521"/>
    </source>
</evidence>